<keyword evidence="2" id="KW-1185">Reference proteome</keyword>
<dbReference type="Proteomes" id="UP000053237">
    <property type="component" value="Unassembled WGS sequence"/>
</dbReference>
<dbReference type="EMBL" id="CAIX01000021">
    <property type="protein sequence ID" value="CCI41608.1"/>
    <property type="molecule type" value="Genomic_DNA"/>
</dbReference>
<gene>
    <name evidence="1" type="ORF">BN9_023920</name>
</gene>
<reference evidence="1 2" key="1">
    <citation type="submission" date="2012-05" db="EMBL/GenBank/DDBJ databases">
        <title>Recombination and specialization in a pathogen metapopulation.</title>
        <authorList>
            <person name="Gardiner A."/>
            <person name="Kemen E."/>
            <person name="Schultz-Larsen T."/>
            <person name="MacLean D."/>
            <person name="Van Oosterhout C."/>
            <person name="Jones J.D.G."/>
        </authorList>
    </citation>
    <scope>NUCLEOTIDE SEQUENCE [LARGE SCALE GENOMIC DNA]</scope>
    <source>
        <strain evidence="1 2">Ac Nc2</strain>
    </source>
</reference>
<evidence type="ECO:0000313" key="2">
    <source>
        <dbReference type="Proteomes" id="UP000053237"/>
    </source>
</evidence>
<proteinExistence type="predicted"/>
<name>A0A024G4W9_9STRA</name>
<dbReference type="InParanoid" id="A0A024G4W9"/>
<evidence type="ECO:0000313" key="1">
    <source>
        <dbReference type="EMBL" id="CCI41608.1"/>
    </source>
</evidence>
<accession>A0A024G4W9</accession>
<organism evidence="1 2">
    <name type="scientific">Albugo candida</name>
    <dbReference type="NCBI Taxonomy" id="65357"/>
    <lineage>
        <taxon>Eukaryota</taxon>
        <taxon>Sar</taxon>
        <taxon>Stramenopiles</taxon>
        <taxon>Oomycota</taxon>
        <taxon>Peronosporomycetes</taxon>
        <taxon>Albuginales</taxon>
        <taxon>Albuginaceae</taxon>
        <taxon>Albugo</taxon>
    </lineage>
</organism>
<comment type="caution">
    <text evidence="1">The sequence shown here is derived from an EMBL/GenBank/DDBJ whole genome shotgun (WGS) entry which is preliminary data.</text>
</comment>
<dbReference type="AlphaFoldDB" id="A0A024G4W9"/>
<sequence>MTQIVEEISSIKTHFPQQRGNLYHKPSTTTSYVRCKTQGIQYRVINDVPCLTHRQNDQHCLVIEQLVFSRSRIYMPTCVLHTFGMSRYALVSLHVCSYHF</sequence>
<protein>
    <submittedName>
        <fullName evidence="1">Uncharacterized protein</fullName>
    </submittedName>
</protein>